<dbReference type="AlphaFoldDB" id="A0A9D2JWK4"/>
<comment type="catalytic activity">
    <reaction evidence="5">
        <text>5'-deoxyadenosine + H2O = 5-deoxy-D-ribose + adenine</text>
        <dbReference type="Rhea" id="RHEA:29859"/>
        <dbReference type="ChEBI" id="CHEBI:15377"/>
        <dbReference type="ChEBI" id="CHEBI:16708"/>
        <dbReference type="ChEBI" id="CHEBI:17319"/>
        <dbReference type="ChEBI" id="CHEBI:149540"/>
        <dbReference type="EC" id="3.2.2.9"/>
    </reaction>
    <physiologicalReaction direction="left-to-right" evidence="5">
        <dbReference type="Rhea" id="RHEA:29860"/>
    </physiologicalReaction>
</comment>
<dbReference type="EMBL" id="DXAZ01000008">
    <property type="protein sequence ID" value="HIZ70295.1"/>
    <property type="molecule type" value="Genomic_DNA"/>
</dbReference>
<dbReference type="GO" id="GO:0009164">
    <property type="term" value="P:nucleoside catabolic process"/>
    <property type="evidence" value="ECO:0007669"/>
    <property type="project" value="InterPro"/>
</dbReference>
<keyword evidence="2 6" id="KW-0028">Amino-acid biosynthesis</keyword>
<dbReference type="FunFam" id="3.40.50.1580:FF:000001">
    <property type="entry name" value="MTA/SAH nucleosidase family protein"/>
    <property type="match status" value="1"/>
</dbReference>
<dbReference type="InterPro" id="IPR000845">
    <property type="entry name" value="Nucleoside_phosphorylase_d"/>
</dbReference>
<dbReference type="NCBIfam" id="NF004079">
    <property type="entry name" value="PRK05584.1"/>
    <property type="match status" value="1"/>
</dbReference>
<gene>
    <name evidence="6" type="primary">mtnN</name>
    <name evidence="8" type="ORF">H9808_00735</name>
</gene>
<dbReference type="PANTHER" id="PTHR46832">
    <property type="entry name" value="5'-METHYLTHIOADENOSINE/S-ADENOSYLHOMOCYSTEINE NUCLEOSIDASE"/>
    <property type="match status" value="1"/>
</dbReference>
<evidence type="ECO:0000256" key="2">
    <source>
        <dbReference type="ARBA" id="ARBA00022605"/>
    </source>
</evidence>
<dbReference type="PANTHER" id="PTHR46832:SF1">
    <property type="entry name" value="5'-METHYLTHIOADENOSINE_S-ADENOSYLHOMOCYSTEINE NUCLEOSIDASE"/>
    <property type="match status" value="1"/>
</dbReference>
<comment type="similarity">
    <text evidence="6">Belongs to the PNP/UDP phosphorylase family. MtnN subfamily.</text>
</comment>
<dbReference type="InterPro" id="IPR035994">
    <property type="entry name" value="Nucleoside_phosphorylase_sf"/>
</dbReference>
<keyword evidence="4 6" id="KW-0486">Methionine biosynthesis</keyword>
<protein>
    <recommendedName>
        <fullName evidence="6">5'-methylthioadenosine/S-adenosylhomocysteine nucleosidase</fullName>
        <shortName evidence="6">MTA/SAH nucleosidase</shortName>
        <shortName evidence="6">MTAN</shortName>
        <ecNumber evidence="6">3.2.2.9</ecNumber>
    </recommendedName>
    <alternativeName>
        <fullName evidence="6">5'-deoxyadenosine nucleosidase</fullName>
        <shortName evidence="6">DOA nucleosidase</shortName>
        <shortName evidence="6">dAdo nucleosidase</shortName>
    </alternativeName>
    <alternativeName>
        <fullName evidence="6">5'-methylthioadenosine nucleosidase</fullName>
        <shortName evidence="6">MTA nucleosidase</shortName>
    </alternativeName>
    <alternativeName>
        <fullName evidence="6">S-adenosylhomocysteine nucleosidase</fullName>
        <shortName evidence="6">AdoHcy nucleosidase</shortName>
        <shortName evidence="6">SAH nucleosidase</shortName>
        <shortName evidence="6">SRH nucleosidase</shortName>
    </alternativeName>
</protein>
<dbReference type="GO" id="GO:0008930">
    <property type="term" value="F:methylthioadenosine nucleosidase activity"/>
    <property type="evidence" value="ECO:0007669"/>
    <property type="project" value="UniProtKB-UniRule"/>
</dbReference>
<reference evidence="8" key="2">
    <citation type="submission" date="2021-04" db="EMBL/GenBank/DDBJ databases">
        <authorList>
            <person name="Gilroy R."/>
        </authorList>
    </citation>
    <scope>NUCLEOTIDE SEQUENCE</scope>
    <source>
        <strain evidence="8">CHK169-4300</strain>
    </source>
</reference>
<comment type="caution">
    <text evidence="8">The sequence shown here is derived from an EMBL/GenBank/DDBJ whole genome shotgun (WGS) entry which is preliminary data.</text>
</comment>
<reference evidence="8" key="1">
    <citation type="journal article" date="2021" name="PeerJ">
        <title>Extensive microbial diversity within the chicken gut microbiome revealed by metagenomics and culture.</title>
        <authorList>
            <person name="Gilroy R."/>
            <person name="Ravi A."/>
            <person name="Getino M."/>
            <person name="Pursley I."/>
            <person name="Horton D.L."/>
            <person name="Alikhan N.F."/>
            <person name="Baker D."/>
            <person name="Gharbi K."/>
            <person name="Hall N."/>
            <person name="Watson M."/>
            <person name="Adriaenssens E.M."/>
            <person name="Foster-Nyarko E."/>
            <person name="Jarju S."/>
            <person name="Secka A."/>
            <person name="Antonio M."/>
            <person name="Oren A."/>
            <person name="Chaudhuri R.R."/>
            <person name="La Ragione R."/>
            <person name="Hildebrand F."/>
            <person name="Pallen M.J."/>
        </authorList>
    </citation>
    <scope>NUCLEOTIDE SEQUENCE</scope>
    <source>
        <strain evidence="8">CHK169-4300</strain>
    </source>
</reference>
<feature type="binding site" evidence="6">
    <location>
        <position position="78"/>
    </location>
    <ligand>
        <name>substrate</name>
    </ligand>
</feature>
<dbReference type="EC" id="3.2.2.9" evidence="6"/>
<evidence type="ECO:0000256" key="3">
    <source>
        <dbReference type="ARBA" id="ARBA00022801"/>
    </source>
</evidence>
<organism evidence="8 9">
    <name type="scientific">Candidatus Atopostipes pullistercoris</name>
    <dbReference type="NCBI Taxonomy" id="2838467"/>
    <lineage>
        <taxon>Bacteria</taxon>
        <taxon>Bacillati</taxon>
        <taxon>Bacillota</taxon>
        <taxon>Bacilli</taxon>
        <taxon>Lactobacillales</taxon>
        <taxon>Carnobacteriaceae</taxon>
        <taxon>Atopostipes</taxon>
    </lineage>
</organism>
<dbReference type="GO" id="GO:0019509">
    <property type="term" value="P:L-methionine salvage from methylthioadenosine"/>
    <property type="evidence" value="ECO:0007669"/>
    <property type="project" value="UniProtKB-UniRule"/>
</dbReference>
<evidence type="ECO:0000256" key="6">
    <source>
        <dbReference type="HAMAP-Rule" id="MF_01684"/>
    </source>
</evidence>
<comment type="catalytic activity">
    <reaction evidence="6">
        <text>S-adenosyl-L-homocysteine + H2O = S-(5-deoxy-D-ribos-5-yl)-L-homocysteine + adenine</text>
        <dbReference type="Rhea" id="RHEA:17805"/>
        <dbReference type="ChEBI" id="CHEBI:15377"/>
        <dbReference type="ChEBI" id="CHEBI:16708"/>
        <dbReference type="ChEBI" id="CHEBI:57856"/>
        <dbReference type="ChEBI" id="CHEBI:58195"/>
        <dbReference type="EC" id="3.2.2.9"/>
    </reaction>
</comment>
<accession>A0A9D2JWK4</accession>
<feature type="active site" description="Proton donor" evidence="6">
    <location>
        <position position="197"/>
    </location>
</feature>
<dbReference type="InterPro" id="IPR010049">
    <property type="entry name" value="MTA_SAH_Nsdase"/>
</dbReference>
<sequence length="237" mass="26087">MKIGILVAMEEEIKRLTEEISEGTIKKIAQQTFYDGKIHNTPVTIVQSGIGKVNASIATTLLIQTFNVDIVINTGSAGGIDEALSIGDLVIAKELTYNDADNRGFGYTFGQIPKMPPHYQTDDSLREIIEKVAASKNWSFQSGLILSGDSFISSQEELTKFKHYFPKAFVTEMEGTAVAQTCHQFEIPYAVIRAVSDAADEQATVDFDEFVVLAGQRSAELVMALIKELEKKNTNKI</sequence>
<feature type="binding site" evidence="6">
    <location>
        <begin position="173"/>
        <end position="174"/>
    </location>
    <ligand>
        <name>substrate</name>
    </ligand>
</feature>
<evidence type="ECO:0000259" key="7">
    <source>
        <dbReference type="Pfam" id="PF01048"/>
    </source>
</evidence>
<dbReference type="SUPFAM" id="SSF53167">
    <property type="entry name" value="Purine and uridine phosphorylases"/>
    <property type="match status" value="1"/>
</dbReference>
<dbReference type="GO" id="GO:0008782">
    <property type="term" value="F:adenosylhomocysteine nucleosidase activity"/>
    <property type="evidence" value="ECO:0007669"/>
    <property type="project" value="UniProtKB-UniRule"/>
</dbReference>
<dbReference type="CDD" id="cd09008">
    <property type="entry name" value="MTAN"/>
    <property type="match status" value="1"/>
</dbReference>
<keyword evidence="3 6" id="KW-0378">Hydrolase</keyword>
<dbReference type="GO" id="GO:0005829">
    <property type="term" value="C:cytosol"/>
    <property type="evidence" value="ECO:0007669"/>
    <property type="project" value="TreeGrafter"/>
</dbReference>
<dbReference type="NCBIfam" id="TIGR01704">
    <property type="entry name" value="MTA_SAH-Nsdase"/>
    <property type="match status" value="1"/>
</dbReference>
<evidence type="ECO:0000313" key="9">
    <source>
        <dbReference type="Proteomes" id="UP000824106"/>
    </source>
</evidence>
<feature type="active site" description="Proton acceptor" evidence="6">
    <location>
        <position position="12"/>
    </location>
</feature>
<proteinExistence type="inferred from homology"/>
<dbReference type="Proteomes" id="UP000824106">
    <property type="component" value="Unassembled WGS sequence"/>
</dbReference>
<comment type="pathway">
    <text evidence="1 6">Amino-acid biosynthesis; L-methionine biosynthesis via salvage pathway; S-methyl-5-thio-alpha-D-ribose 1-phosphate from S-methyl-5'-thioadenosine (hydrolase route): step 1/2.</text>
</comment>
<evidence type="ECO:0000256" key="5">
    <source>
        <dbReference type="ARBA" id="ARBA00050313"/>
    </source>
</evidence>
<comment type="function">
    <text evidence="6">Catalyzes the irreversible cleavage of the glycosidic bond in both 5'-methylthioadenosine (MTA) and S-adenosylhomocysteine (SAH/AdoHcy) to adenine and the corresponding thioribose, 5'-methylthioribose and S-ribosylhomocysteine, respectively. Also cleaves 5'-deoxyadenosine, a toxic by-product of radical S-adenosylmethionine (SAM) enzymes, into 5-deoxyribose and adenine.</text>
</comment>
<keyword evidence="8" id="KW-0326">Glycosidase</keyword>
<evidence type="ECO:0000313" key="8">
    <source>
        <dbReference type="EMBL" id="HIZ70295.1"/>
    </source>
</evidence>
<dbReference type="Gene3D" id="3.40.50.1580">
    <property type="entry name" value="Nucleoside phosphorylase domain"/>
    <property type="match status" value="1"/>
</dbReference>
<comment type="catalytic activity">
    <reaction evidence="6">
        <text>S-methyl-5'-thioadenosine + H2O = 5-(methylsulfanyl)-D-ribose + adenine</text>
        <dbReference type="Rhea" id="RHEA:13617"/>
        <dbReference type="ChEBI" id="CHEBI:15377"/>
        <dbReference type="ChEBI" id="CHEBI:16708"/>
        <dbReference type="ChEBI" id="CHEBI:17509"/>
        <dbReference type="ChEBI" id="CHEBI:78440"/>
        <dbReference type="EC" id="3.2.2.9"/>
    </reaction>
</comment>
<name>A0A9D2JWK4_9LACT</name>
<dbReference type="Pfam" id="PF01048">
    <property type="entry name" value="PNP_UDP_1"/>
    <property type="match status" value="1"/>
</dbReference>
<dbReference type="HAMAP" id="MF_01684">
    <property type="entry name" value="Salvage_MtnN"/>
    <property type="match status" value="1"/>
</dbReference>
<evidence type="ECO:0000256" key="1">
    <source>
        <dbReference type="ARBA" id="ARBA00004945"/>
    </source>
</evidence>
<dbReference type="GO" id="GO:0019284">
    <property type="term" value="P:L-methionine salvage from S-adenosylmethionine"/>
    <property type="evidence" value="ECO:0007669"/>
    <property type="project" value="TreeGrafter"/>
</dbReference>
<feature type="domain" description="Nucleoside phosphorylase" evidence="7">
    <location>
        <begin position="2"/>
        <end position="227"/>
    </location>
</feature>
<feature type="binding site" evidence="6">
    <location>
        <position position="152"/>
    </location>
    <ligand>
        <name>substrate</name>
    </ligand>
</feature>
<evidence type="ECO:0000256" key="4">
    <source>
        <dbReference type="ARBA" id="ARBA00023167"/>
    </source>
</evidence>